<feature type="domain" description="Tf2-1-like SH3-like" evidence="4">
    <location>
        <begin position="552"/>
        <end position="606"/>
    </location>
</feature>
<sequence length="653" mass="74691">MEATERIMDDIDYTPEQKLKGTVSLLQDEAYQWWLTVKEGTQPDRLPWEFFKIAFQGKYMGTSYVDTWRREFLNLTQGDKSVAEYKRERDFVVLVEKEKIVGYVKCAKRQSRELDRGRNKRVWEPSSSARRPKKKARVDGPIRVGPYVAAFGSQPSTICEKRHQGECWVRIEACLRCGSLEHRIRDCSCRLDQIQATGMGTVQTPKDVGSTHSYVACTVTENLGISVENTSSGITVLSLLGQSARVNKLFKDVPLEVQGIIFSADLMELPFEEFDLILGMDWDEKLVRKGCEAYLAFISVSKSKGSSVMDIRTVKDFPDVFPDELPRLTPKCEVEFGIELLPGTTSVTIASYKMAPKELIELKAQIQELLDRGDFYGFDEPYVPALSGLVHSRGAILSHHLTMIAHHIDDILVYSKTEIEYDEHLQVVLQILREKQLYYRRIVEGLSLIAAPLTKLLCKEPKSRKEFTVYSDASHVGLGCVLMQKGKVVAYASHQLKMHEENYLTHELELVAVLTKSANFIPVCTDYSLQKLAKLYVSEIVRLHGVQVSSWKKILRFGRKGKLSPKFIGPYRILKRVGQVSYQLELPLELDWIHDVFNVSMLRRYHSDPAHIVSIKEIEVRPNLTFEKESVQILDRDIKVLRRNSIPLVQVLW</sequence>
<dbReference type="InterPro" id="IPR041577">
    <property type="entry name" value="RT_RNaseH_2"/>
</dbReference>
<evidence type="ECO:0000259" key="2">
    <source>
        <dbReference type="Pfam" id="PF03732"/>
    </source>
</evidence>
<evidence type="ECO:0000313" key="6">
    <source>
        <dbReference type="RefSeq" id="XP_016713305.1"/>
    </source>
</evidence>
<dbReference type="Pfam" id="PF24626">
    <property type="entry name" value="SH3_Tf2-1"/>
    <property type="match status" value="1"/>
</dbReference>
<feature type="domain" description="Retrotransposon gag" evidence="2">
    <location>
        <begin position="23"/>
        <end position="88"/>
    </location>
</feature>
<evidence type="ECO:0000313" key="5">
    <source>
        <dbReference type="Proteomes" id="UP000818029"/>
    </source>
</evidence>
<dbReference type="Pfam" id="PF17919">
    <property type="entry name" value="RT_RNaseH_2"/>
    <property type="match status" value="1"/>
</dbReference>
<evidence type="ECO:0008006" key="7">
    <source>
        <dbReference type="Google" id="ProtNLM"/>
    </source>
</evidence>
<keyword evidence="5" id="KW-1185">Reference proteome</keyword>
<organism evidence="5 6">
    <name type="scientific">Gossypium hirsutum</name>
    <name type="common">Upland cotton</name>
    <name type="synonym">Gossypium mexicanum</name>
    <dbReference type="NCBI Taxonomy" id="3635"/>
    <lineage>
        <taxon>Eukaryota</taxon>
        <taxon>Viridiplantae</taxon>
        <taxon>Streptophyta</taxon>
        <taxon>Embryophyta</taxon>
        <taxon>Tracheophyta</taxon>
        <taxon>Spermatophyta</taxon>
        <taxon>Magnoliopsida</taxon>
        <taxon>eudicotyledons</taxon>
        <taxon>Gunneridae</taxon>
        <taxon>Pentapetalae</taxon>
        <taxon>rosids</taxon>
        <taxon>malvids</taxon>
        <taxon>Malvales</taxon>
        <taxon>Malvaceae</taxon>
        <taxon>Malvoideae</taxon>
        <taxon>Gossypium</taxon>
    </lineage>
</organism>
<accession>A0A1U8LFF3</accession>
<evidence type="ECO:0000256" key="1">
    <source>
        <dbReference type="SAM" id="MobiDB-lite"/>
    </source>
</evidence>
<gene>
    <name evidence="6" type="primary">LOC107926874</name>
</gene>
<evidence type="ECO:0000259" key="3">
    <source>
        <dbReference type="Pfam" id="PF17919"/>
    </source>
</evidence>
<dbReference type="OrthoDB" id="1751882at2759"/>
<dbReference type="PaxDb" id="3635-A0A1U8LFF3"/>
<proteinExistence type="predicted"/>
<dbReference type="Proteomes" id="UP000818029">
    <property type="component" value="Chromosome A08"/>
</dbReference>
<reference evidence="5" key="1">
    <citation type="journal article" date="2020" name="Nat. Genet.">
        <title>Genomic diversifications of five Gossypium allopolyploid species and their impact on cotton improvement.</title>
        <authorList>
            <person name="Chen Z.J."/>
            <person name="Sreedasyam A."/>
            <person name="Ando A."/>
            <person name="Song Q."/>
            <person name="De Santiago L.M."/>
            <person name="Hulse-Kemp A.M."/>
            <person name="Ding M."/>
            <person name="Ye W."/>
            <person name="Kirkbride R.C."/>
            <person name="Jenkins J."/>
            <person name="Plott C."/>
            <person name="Lovell J."/>
            <person name="Lin Y.M."/>
            <person name="Vaughn R."/>
            <person name="Liu B."/>
            <person name="Simpson S."/>
            <person name="Scheffler B.E."/>
            <person name="Wen L."/>
            <person name="Saski C.A."/>
            <person name="Grover C.E."/>
            <person name="Hu G."/>
            <person name="Conover J.L."/>
            <person name="Carlson J.W."/>
            <person name="Shu S."/>
            <person name="Boston L.B."/>
            <person name="Williams M."/>
            <person name="Peterson D.G."/>
            <person name="McGee K."/>
            <person name="Jones D.C."/>
            <person name="Wendel J.F."/>
            <person name="Stelly D.M."/>
            <person name="Grimwood J."/>
            <person name="Schmutz J."/>
        </authorList>
    </citation>
    <scope>NUCLEOTIDE SEQUENCE [LARGE SCALE GENOMIC DNA]</scope>
    <source>
        <strain evidence="5">cv. TM-1</strain>
    </source>
</reference>
<dbReference type="InterPro" id="IPR043502">
    <property type="entry name" value="DNA/RNA_pol_sf"/>
</dbReference>
<protein>
    <recommendedName>
        <fullName evidence="7">DNA/RNA polymerases superfamily protein</fullName>
    </recommendedName>
</protein>
<dbReference type="PANTHER" id="PTHR46148:SF44">
    <property type="entry name" value="GAG-POL POLYPROTEIN"/>
    <property type="match status" value="1"/>
</dbReference>
<dbReference type="GeneID" id="107926874"/>
<dbReference type="InterPro" id="IPR021109">
    <property type="entry name" value="Peptidase_aspartic_dom_sf"/>
</dbReference>
<reference evidence="6" key="2">
    <citation type="submission" date="2025-08" db="UniProtKB">
        <authorList>
            <consortium name="RefSeq"/>
        </authorList>
    </citation>
    <scope>IDENTIFICATION</scope>
</reference>
<name>A0A1U8LFF3_GOSHI</name>
<dbReference type="Pfam" id="PF08284">
    <property type="entry name" value="RVP_2"/>
    <property type="match status" value="1"/>
</dbReference>
<dbReference type="CDD" id="cd00303">
    <property type="entry name" value="retropepsin_like"/>
    <property type="match status" value="1"/>
</dbReference>
<dbReference type="KEGG" id="ghi:107926874"/>
<dbReference type="Pfam" id="PF03732">
    <property type="entry name" value="Retrotrans_gag"/>
    <property type="match status" value="1"/>
</dbReference>
<dbReference type="PANTHER" id="PTHR46148">
    <property type="entry name" value="CHROMO DOMAIN-CONTAINING PROTEIN"/>
    <property type="match status" value="1"/>
</dbReference>
<feature type="region of interest" description="Disordered" evidence="1">
    <location>
        <begin position="117"/>
        <end position="137"/>
    </location>
</feature>
<dbReference type="RefSeq" id="XP_016713305.1">
    <property type="nucleotide sequence ID" value="XM_016857816.1"/>
</dbReference>
<dbReference type="AlphaFoldDB" id="A0A1U8LFF3"/>
<dbReference type="Gene3D" id="3.30.70.270">
    <property type="match status" value="1"/>
</dbReference>
<dbReference type="InterPro" id="IPR056924">
    <property type="entry name" value="SH3_Tf2-1"/>
</dbReference>
<dbReference type="STRING" id="3635.A0A1U8LFF3"/>
<feature type="domain" description="Reverse transcriptase/retrotransposon-derived protein RNase H-like" evidence="3">
    <location>
        <begin position="458"/>
        <end position="517"/>
    </location>
</feature>
<dbReference type="InterPro" id="IPR043128">
    <property type="entry name" value="Rev_trsase/Diguanyl_cyclase"/>
</dbReference>
<dbReference type="InterPro" id="IPR005162">
    <property type="entry name" value="Retrotrans_gag_dom"/>
</dbReference>
<evidence type="ECO:0000259" key="4">
    <source>
        <dbReference type="Pfam" id="PF24626"/>
    </source>
</evidence>
<dbReference type="SUPFAM" id="SSF56672">
    <property type="entry name" value="DNA/RNA polymerases"/>
    <property type="match status" value="1"/>
</dbReference>
<dbReference type="Gene3D" id="2.40.70.10">
    <property type="entry name" value="Acid Proteases"/>
    <property type="match status" value="1"/>
</dbReference>